<name>Q5YZK3_NOCFA</name>
<dbReference type="Proteomes" id="UP000006820">
    <property type="component" value="Chromosome"/>
</dbReference>
<dbReference type="KEGG" id="nfa:NFA_15430"/>
<dbReference type="STRING" id="247156.NFA_15430"/>
<dbReference type="AlphaFoldDB" id="Q5YZK3"/>
<dbReference type="HOGENOM" id="CLU_896687_0_0_11"/>
<dbReference type="GeneID" id="61132339"/>
<keyword evidence="2" id="KW-1185">Reference proteome</keyword>
<evidence type="ECO:0000313" key="1">
    <source>
        <dbReference type="EMBL" id="BAD56388.1"/>
    </source>
</evidence>
<gene>
    <name evidence="1" type="ordered locus">NFA_15430</name>
</gene>
<dbReference type="eggNOG" id="COG3757">
    <property type="taxonomic scope" value="Bacteria"/>
</dbReference>
<dbReference type="OrthoDB" id="4369457at2"/>
<dbReference type="EMBL" id="AP006618">
    <property type="protein sequence ID" value="BAD56388.1"/>
    <property type="molecule type" value="Genomic_DNA"/>
</dbReference>
<evidence type="ECO:0008006" key="3">
    <source>
        <dbReference type="Google" id="ProtNLM"/>
    </source>
</evidence>
<evidence type="ECO:0000313" key="2">
    <source>
        <dbReference type="Proteomes" id="UP000006820"/>
    </source>
</evidence>
<organism evidence="1 2">
    <name type="scientific">Nocardia farcinica (strain IFM 10152)</name>
    <dbReference type="NCBI Taxonomy" id="247156"/>
    <lineage>
        <taxon>Bacteria</taxon>
        <taxon>Bacillati</taxon>
        <taxon>Actinomycetota</taxon>
        <taxon>Actinomycetes</taxon>
        <taxon>Mycobacteriales</taxon>
        <taxon>Nocardiaceae</taxon>
        <taxon>Nocardia</taxon>
    </lineage>
</organism>
<protein>
    <recommendedName>
        <fullName evidence="3">Lysin A, glycosyl hydrolase domain</fullName>
    </recommendedName>
</protein>
<proteinExistence type="predicted"/>
<dbReference type="SUPFAM" id="SSF51445">
    <property type="entry name" value="(Trans)glycosidases"/>
    <property type="match status" value="1"/>
</dbReference>
<sequence>MGTTWADVSQYQRIAVDASYPHPVFCFRTNSGDKIDTLAIENAVRARELIKAGQIKAVIAYYFFWPGQANCDLHKSILEQAGLWGDPRLVTMVDVEGAPLNGAKRIRGDQSPEVNDEVDRLRKWYGDPRRVIGYWNPIADPELWPSRLDGMRLVVPSYGRPPGQPAQKPRGYFAHQYTDRGQCAPWPEGVDLNFSDLELPELLASWGVDQGGRPVGDIVTEAAAQLHPWPGKIRQIQHPEHVNESTRTPAEPWTYDMWADVWNETVWDGFELPESTDDEPKSLVGWVLDTAARVRRIEAKLDRLLEGGVK</sequence>
<reference evidence="1 2" key="1">
    <citation type="journal article" date="2004" name="Proc. Natl. Acad. Sci. U.S.A.">
        <title>The complete genomic sequence of Nocardia farcinica IFM 10152.</title>
        <authorList>
            <person name="Ishikawa J."/>
            <person name="Yamashita A."/>
            <person name="Mikami Y."/>
            <person name="Hoshino Y."/>
            <person name="Kurita H."/>
            <person name="Hotta K."/>
            <person name="Shiba T."/>
            <person name="Hattori M."/>
        </authorList>
    </citation>
    <scope>NUCLEOTIDE SEQUENCE [LARGE SCALE GENOMIC DNA]</scope>
    <source>
        <strain evidence="1 2">IFM 10152</strain>
    </source>
</reference>
<dbReference type="InterPro" id="IPR017853">
    <property type="entry name" value="GH"/>
</dbReference>
<dbReference type="Gene3D" id="3.20.20.80">
    <property type="entry name" value="Glycosidases"/>
    <property type="match status" value="1"/>
</dbReference>
<dbReference type="RefSeq" id="WP_011208073.1">
    <property type="nucleotide sequence ID" value="NC_006361.1"/>
</dbReference>
<accession>Q5YZK3</accession>